<dbReference type="InterPro" id="IPR052021">
    <property type="entry name" value="Type-I_RS_S_subunit"/>
</dbReference>
<name>A0A843AA85_METAZ</name>
<reference evidence="3" key="1">
    <citation type="submission" date="2020-10" db="EMBL/GenBank/DDBJ databases">
        <title>Dehalococcoides mccartyi of a TCE/Cr reducing biochatode.</title>
        <authorList>
            <person name="Matturro B."/>
        </authorList>
    </citation>
    <scope>NUCLEOTIDE SEQUENCE</scope>
    <source>
        <strain evidence="3">Bin4</strain>
    </source>
</reference>
<protein>
    <submittedName>
        <fullName evidence="3">Uncharacterized protein</fullName>
    </submittedName>
</protein>
<gene>
    <name evidence="3" type="ORF">ISP01_02465</name>
</gene>
<dbReference type="Proteomes" id="UP000658733">
    <property type="component" value="Unassembled WGS sequence"/>
</dbReference>
<dbReference type="PANTHER" id="PTHR30408:SF12">
    <property type="entry name" value="TYPE I RESTRICTION ENZYME MJAVIII SPECIFICITY SUBUNIT"/>
    <property type="match status" value="1"/>
</dbReference>
<dbReference type="AlphaFoldDB" id="A0A843AA85"/>
<keyword evidence="2" id="KW-0238">DNA-binding</keyword>
<accession>A0A843AA85</accession>
<dbReference type="CDD" id="cd17521">
    <property type="entry name" value="RMtype1_S_Sau13435ORF2165P_TRD2-CR2_like"/>
    <property type="match status" value="1"/>
</dbReference>
<dbReference type="Gene3D" id="3.90.220.20">
    <property type="entry name" value="DNA methylase specificity domains"/>
    <property type="match status" value="2"/>
</dbReference>
<dbReference type="GO" id="GO:0009307">
    <property type="term" value="P:DNA restriction-modification system"/>
    <property type="evidence" value="ECO:0007669"/>
    <property type="project" value="UniProtKB-KW"/>
</dbReference>
<evidence type="ECO:0000313" key="4">
    <source>
        <dbReference type="Proteomes" id="UP000658733"/>
    </source>
</evidence>
<dbReference type="PANTHER" id="PTHR30408">
    <property type="entry name" value="TYPE-1 RESTRICTION ENZYME ECOKI SPECIFICITY PROTEIN"/>
    <property type="match status" value="1"/>
</dbReference>
<organism evidence="3 4">
    <name type="scientific">Methanobrevibacter arboriphilus</name>
    <dbReference type="NCBI Taxonomy" id="39441"/>
    <lineage>
        <taxon>Archaea</taxon>
        <taxon>Methanobacteriati</taxon>
        <taxon>Methanobacteriota</taxon>
        <taxon>Methanomada group</taxon>
        <taxon>Methanobacteria</taxon>
        <taxon>Methanobacteriales</taxon>
        <taxon>Methanobacteriaceae</taxon>
        <taxon>Methanobrevibacter</taxon>
    </lineage>
</organism>
<sequence length="445" mass="50827">MKLKQYSKYKSSGSDFFENIPVEWNISKLKFLISSLESGKRENIDLLTDDDNTVFSLGGEHINWNGTLNLKNKRFVSENYYNSMNNGKIAENDILLVKDGATIGKTAFVKNKPYSKMAVNEHVFIIRSNNKIESKLLYYLISSDIGFTQIKLTETGSAQGGINSEFISQVNFPLNYDKEEQTKIVNFLDKKIEDINSLIVKNKKLIQLLEEKRTSLINHVVTCGLNPNVKMKDSGIEWIGEIPENWEIRKLKSILNSKAQYGANEEPEDDETKHNYRYVRITDINDLGELRTDSLAFLSEKSSKGFILGEGDVLFARSGATVGKTYIYSKNDGDCSFAGYLIRYKSNENILLPKLLFYFSQSESYWQWISLASTQSTIENVSADKYNEMPLPIPQSDIQNNMITFLDKKNNLFLHLSKKIGDNINLLEEYKKSLIYNVVTGKIKI</sequence>
<comment type="caution">
    <text evidence="3">The sequence shown here is derived from an EMBL/GenBank/DDBJ whole genome shotgun (WGS) entry which is preliminary data.</text>
</comment>
<proteinExistence type="predicted"/>
<keyword evidence="1" id="KW-0680">Restriction system</keyword>
<evidence type="ECO:0000256" key="2">
    <source>
        <dbReference type="ARBA" id="ARBA00023125"/>
    </source>
</evidence>
<dbReference type="GO" id="GO:0003677">
    <property type="term" value="F:DNA binding"/>
    <property type="evidence" value="ECO:0007669"/>
    <property type="project" value="UniProtKB-KW"/>
</dbReference>
<dbReference type="EMBL" id="JADIIN010000020">
    <property type="protein sequence ID" value="MBF4468247.1"/>
    <property type="molecule type" value="Genomic_DNA"/>
</dbReference>
<evidence type="ECO:0000313" key="3">
    <source>
        <dbReference type="EMBL" id="MBF4468247.1"/>
    </source>
</evidence>
<dbReference type="InterPro" id="IPR044946">
    <property type="entry name" value="Restrct_endonuc_typeI_TRD_sf"/>
</dbReference>
<dbReference type="RefSeq" id="WP_278521978.1">
    <property type="nucleotide sequence ID" value="NZ_JADIIN010000020.1"/>
</dbReference>
<dbReference type="Gene3D" id="1.10.287.1120">
    <property type="entry name" value="Bipartite methylase S protein"/>
    <property type="match status" value="1"/>
</dbReference>
<evidence type="ECO:0000256" key="1">
    <source>
        <dbReference type="ARBA" id="ARBA00022747"/>
    </source>
</evidence>
<dbReference type="SUPFAM" id="SSF116734">
    <property type="entry name" value="DNA methylase specificity domain"/>
    <property type="match status" value="2"/>
</dbReference>